<dbReference type="CDD" id="cd08261">
    <property type="entry name" value="Zn_ADH7"/>
    <property type="match status" value="1"/>
</dbReference>
<feature type="domain" description="Alcohol dehydrogenase-like N-terminal" evidence="6">
    <location>
        <begin position="24"/>
        <end position="133"/>
    </location>
</feature>
<evidence type="ECO:0000256" key="1">
    <source>
        <dbReference type="ARBA" id="ARBA00022723"/>
    </source>
</evidence>
<evidence type="ECO:0000256" key="3">
    <source>
        <dbReference type="ARBA" id="ARBA00023002"/>
    </source>
</evidence>
<accession>A0A2N3KBW8</accession>
<dbReference type="GO" id="GO:0008270">
    <property type="term" value="F:zinc ion binding"/>
    <property type="evidence" value="ECO:0007669"/>
    <property type="project" value="InterPro"/>
</dbReference>
<proteinExistence type="inferred from homology"/>
<dbReference type="Pfam" id="PF00107">
    <property type="entry name" value="ADH_zinc_N"/>
    <property type="match status" value="1"/>
</dbReference>
<dbReference type="InterPro" id="IPR013154">
    <property type="entry name" value="ADH-like_N"/>
</dbReference>
<dbReference type="SUPFAM" id="SSF50129">
    <property type="entry name" value="GroES-like"/>
    <property type="match status" value="1"/>
</dbReference>
<evidence type="ECO:0000313" key="8">
    <source>
        <dbReference type="Proteomes" id="UP000233597"/>
    </source>
</evidence>
<gene>
    <name evidence="7" type="ORF">COO20_25050</name>
</gene>
<sequence>MKAICITAPDDITLTRRNKPVPAAGEIRVKLHYVGYCGSDLSSYQGRNPMVGFPRVPGHELSGVIDALGTGVSGTFAIGQRVTILPYFNCGTCFACRQNRPNACLNNQTMGVQREGAMAEFCCVPQTHVIPVHNLSQRDTALIEPLAIGFHAVERARIQPGEKIAVLGVGMIGLGIVLAAQRKGAHVIAVDISAHKLEIARQLGARETINGTNEDVTTRLSALTGGDGPSVLLEAAGSPHTFRQAVDAASQCARVVYVGYTKVPVEFETRLFVSKEIEILGSRGATRDDFETVTRFLEDNPACADIIISRIVPIDQADQAMRDWAANPGAITKILVSLLGPENNDGATA</sequence>
<evidence type="ECO:0000259" key="6">
    <source>
        <dbReference type="Pfam" id="PF08240"/>
    </source>
</evidence>
<keyword evidence="3" id="KW-0560">Oxidoreductase</keyword>
<dbReference type="InterPro" id="IPR002328">
    <property type="entry name" value="ADH_Zn_CS"/>
</dbReference>
<dbReference type="GO" id="GO:0016491">
    <property type="term" value="F:oxidoreductase activity"/>
    <property type="evidence" value="ECO:0007669"/>
    <property type="project" value="UniProtKB-KW"/>
</dbReference>
<comment type="similarity">
    <text evidence="4">Belongs to the zinc-containing alcohol dehydrogenase family.</text>
</comment>
<organism evidence="7 8">
    <name type="scientific">Thalassospira marina</name>
    <dbReference type="NCBI Taxonomy" id="2048283"/>
    <lineage>
        <taxon>Bacteria</taxon>
        <taxon>Pseudomonadati</taxon>
        <taxon>Pseudomonadota</taxon>
        <taxon>Alphaproteobacteria</taxon>
        <taxon>Rhodospirillales</taxon>
        <taxon>Thalassospiraceae</taxon>
        <taxon>Thalassospira</taxon>
    </lineage>
</organism>
<dbReference type="Proteomes" id="UP000233597">
    <property type="component" value="Unassembled WGS sequence"/>
</dbReference>
<name>A0A2N3KBW8_9PROT</name>
<dbReference type="Pfam" id="PF08240">
    <property type="entry name" value="ADH_N"/>
    <property type="match status" value="1"/>
</dbReference>
<keyword evidence="1 4" id="KW-0479">Metal-binding</keyword>
<evidence type="ECO:0000259" key="5">
    <source>
        <dbReference type="Pfam" id="PF00107"/>
    </source>
</evidence>
<dbReference type="InterPro" id="IPR013149">
    <property type="entry name" value="ADH-like_C"/>
</dbReference>
<dbReference type="InterPro" id="IPR011032">
    <property type="entry name" value="GroES-like_sf"/>
</dbReference>
<reference evidence="7 8" key="1">
    <citation type="submission" date="2017-09" db="EMBL/GenBank/DDBJ databases">
        <title>Biodiversity and function of Thalassospira species in the particle-attached aromatic-hydrocarbon-degrading consortia from the surface seawater of the South China Sea.</title>
        <authorList>
            <person name="Dong C."/>
            <person name="Liu R."/>
            <person name="Shao Z."/>
        </authorList>
    </citation>
    <scope>NUCLEOTIDE SEQUENCE [LARGE SCALE GENOMIC DNA]</scope>
    <source>
        <strain evidence="7 8">CSC1P2</strain>
    </source>
</reference>
<dbReference type="PANTHER" id="PTHR43401:SF2">
    <property type="entry name" value="L-THREONINE 3-DEHYDROGENASE"/>
    <property type="match status" value="1"/>
</dbReference>
<comment type="cofactor">
    <cofactor evidence="4">
        <name>Zn(2+)</name>
        <dbReference type="ChEBI" id="CHEBI:29105"/>
    </cofactor>
</comment>
<dbReference type="AlphaFoldDB" id="A0A2N3KBW8"/>
<keyword evidence="2 4" id="KW-0862">Zinc</keyword>
<evidence type="ECO:0000256" key="4">
    <source>
        <dbReference type="RuleBase" id="RU361277"/>
    </source>
</evidence>
<feature type="domain" description="Alcohol dehydrogenase-like C-terminal" evidence="5">
    <location>
        <begin position="172"/>
        <end position="298"/>
    </location>
</feature>
<evidence type="ECO:0000313" key="7">
    <source>
        <dbReference type="EMBL" id="PKR48058.1"/>
    </source>
</evidence>
<comment type="caution">
    <text evidence="7">The sequence shown here is derived from an EMBL/GenBank/DDBJ whole genome shotgun (WGS) entry which is preliminary data.</text>
</comment>
<dbReference type="PROSITE" id="PS00059">
    <property type="entry name" value="ADH_ZINC"/>
    <property type="match status" value="1"/>
</dbReference>
<dbReference type="Gene3D" id="3.40.50.720">
    <property type="entry name" value="NAD(P)-binding Rossmann-like Domain"/>
    <property type="match status" value="1"/>
</dbReference>
<dbReference type="Gene3D" id="3.90.180.10">
    <property type="entry name" value="Medium-chain alcohol dehydrogenases, catalytic domain"/>
    <property type="match status" value="1"/>
</dbReference>
<protein>
    <submittedName>
        <fullName evidence="7">Sorbitol dehydrogenase</fullName>
    </submittedName>
</protein>
<dbReference type="PANTHER" id="PTHR43401">
    <property type="entry name" value="L-THREONINE 3-DEHYDROGENASE"/>
    <property type="match status" value="1"/>
</dbReference>
<dbReference type="EMBL" id="NWTK01000025">
    <property type="protein sequence ID" value="PKR48058.1"/>
    <property type="molecule type" value="Genomic_DNA"/>
</dbReference>
<evidence type="ECO:0000256" key="2">
    <source>
        <dbReference type="ARBA" id="ARBA00022833"/>
    </source>
</evidence>
<dbReference type="InterPro" id="IPR050129">
    <property type="entry name" value="Zn_alcohol_dh"/>
</dbReference>
<dbReference type="OrthoDB" id="9809185at2"/>
<dbReference type="InterPro" id="IPR036291">
    <property type="entry name" value="NAD(P)-bd_dom_sf"/>
</dbReference>
<dbReference type="SUPFAM" id="SSF51735">
    <property type="entry name" value="NAD(P)-binding Rossmann-fold domains"/>
    <property type="match status" value="1"/>
</dbReference>